<keyword evidence="2" id="KW-1185">Reference proteome</keyword>
<evidence type="ECO:0000313" key="2">
    <source>
        <dbReference type="Proteomes" id="UP000238937"/>
    </source>
</evidence>
<evidence type="ECO:0000313" key="1">
    <source>
        <dbReference type="EMBL" id="PSB54330.1"/>
    </source>
</evidence>
<sequence>MYFVLILHRSKFHLNFIINNYSDYCPSQKLAMMRKSFTKTTLTNVLPINHTAIILGLRLGTKLDSQRSVIDRSLVAQTDPIPPYDDPLY</sequence>
<dbReference type="Proteomes" id="UP000238937">
    <property type="component" value="Unassembled WGS sequence"/>
</dbReference>
<protein>
    <submittedName>
        <fullName evidence="1">Uncharacterized protein</fullName>
    </submittedName>
</protein>
<name>A0A2T1GAT4_9CYAN</name>
<comment type="caution">
    <text evidence="1">The sequence shown here is derived from an EMBL/GenBank/DDBJ whole genome shotgun (WGS) entry which is preliminary data.</text>
</comment>
<dbReference type="AlphaFoldDB" id="A0A2T1GAT4"/>
<accession>A0A2T1GAT4</accession>
<reference evidence="1 2" key="1">
    <citation type="submission" date="2018-03" db="EMBL/GenBank/DDBJ databases">
        <title>The ancient ancestry and fast evolution of plastids.</title>
        <authorList>
            <person name="Moore K.R."/>
            <person name="Magnabosco C."/>
            <person name="Momper L."/>
            <person name="Gold D.A."/>
            <person name="Bosak T."/>
            <person name="Fournier G.P."/>
        </authorList>
    </citation>
    <scope>NUCLEOTIDE SEQUENCE [LARGE SCALE GENOMIC DNA]</scope>
    <source>
        <strain evidence="1 2">CCALA 037</strain>
    </source>
</reference>
<gene>
    <name evidence="1" type="ORF">C7B77_18440</name>
</gene>
<proteinExistence type="predicted"/>
<dbReference type="EMBL" id="PVWO01000267">
    <property type="protein sequence ID" value="PSB54330.1"/>
    <property type="molecule type" value="Genomic_DNA"/>
</dbReference>
<organism evidence="1 2">
    <name type="scientific">Chamaesiphon polymorphus CCALA 037</name>
    <dbReference type="NCBI Taxonomy" id="2107692"/>
    <lineage>
        <taxon>Bacteria</taxon>
        <taxon>Bacillati</taxon>
        <taxon>Cyanobacteriota</taxon>
        <taxon>Cyanophyceae</taxon>
        <taxon>Gomontiellales</taxon>
        <taxon>Chamaesiphonaceae</taxon>
        <taxon>Chamaesiphon</taxon>
    </lineage>
</organism>